<evidence type="ECO:0000259" key="2">
    <source>
        <dbReference type="Pfam" id="PF11203"/>
    </source>
</evidence>
<accession>A0A367EJG4</accession>
<feature type="domain" description="Type VII secretion system protein EccE" evidence="2">
    <location>
        <begin position="247"/>
        <end position="366"/>
    </location>
</feature>
<keyword evidence="4" id="KW-1185">Reference proteome</keyword>
<reference evidence="3 4" key="1">
    <citation type="submission" date="2018-06" db="EMBL/GenBank/DDBJ databases">
        <title>Sphaerisporangium craniellae sp. nov., isolated from a marine sponge in the South China Sea.</title>
        <authorList>
            <person name="Li L."/>
        </authorList>
    </citation>
    <scope>NUCLEOTIDE SEQUENCE [LARGE SCALE GENOMIC DNA]</scope>
    <source>
        <strain evidence="3 4">CCTCC AA 208026</strain>
    </source>
</reference>
<comment type="caution">
    <text evidence="3">The sequence shown here is derived from an EMBL/GenBank/DDBJ whole genome shotgun (WGS) entry which is preliminary data.</text>
</comment>
<dbReference type="AlphaFoldDB" id="A0A367EJG4"/>
<evidence type="ECO:0000256" key="1">
    <source>
        <dbReference type="SAM" id="Phobius"/>
    </source>
</evidence>
<name>A0A367EJG4_9ACTN</name>
<evidence type="ECO:0000313" key="3">
    <source>
        <dbReference type="EMBL" id="RCG18236.1"/>
    </source>
</evidence>
<gene>
    <name evidence="3" type="ORF">DQ384_39275</name>
</gene>
<dbReference type="Proteomes" id="UP000253094">
    <property type="component" value="Unassembled WGS sequence"/>
</dbReference>
<evidence type="ECO:0000313" key="4">
    <source>
        <dbReference type="Proteomes" id="UP000253094"/>
    </source>
</evidence>
<dbReference type="Pfam" id="PF11203">
    <property type="entry name" value="EccE"/>
    <property type="match status" value="1"/>
</dbReference>
<keyword evidence="1" id="KW-1133">Transmembrane helix</keyword>
<sequence length="513" mass="55808">MSDTEQHQRYTFTFGPRETRGVVLGLGMGSVLLVFAALFALTRLASSGTGGLLAGIALVALTVAAVWVPIAERPLVHWIPVAITFALRRLLGYSRYRGGPAAPPAGSARSASPAAGGLDLAPLELPGELAGLGLLTAQVHTRHGPRSIGVVKDRRRGLYTLVISTRGSAFQLLTPEEQDARLMSWGETLAGLGGSATGIVRVQLLDTTVPDSGDALERHWQASGGQGSPATGESYRHLLAQARPITQRHDSYVSLTLSPRRARRQIRTLGGGDRGACAYLIQQAQAIQRELRNAGVQADGALAPRQLAMVIRTAYEPGARWMLERRGPDMHTTGGASADEAGPMACDADRWAYYRTEDTYHAVYWISEWPRRPVLGNFLEQLILGTRCERTLSVVMEPLDPRKAEDDVSRRETTKQTDAGMRHRWGFKATARQRRERLTVARQDEALASGHGLYRFLGLIRVSAPTLEALDQACGDVELNSRGLKLRRLYGEQDAAFAATLPLGRGLRYGPLQ</sequence>
<feature type="transmembrane region" description="Helical" evidence="1">
    <location>
        <begin position="20"/>
        <end position="41"/>
    </location>
</feature>
<dbReference type="InterPro" id="IPR050051">
    <property type="entry name" value="EccE_dom"/>
</dbReference>
<dbReference type="OrthoDB" id="4505949at2"/>
<keyword evidence="1" id="KW-0472">Membrane</keyword>
<feature type="transmembrane region" description="Helical" evidence="1">
    <location>
        <begin position="48"/>
        <end position="69"/>
    </location>
</feature>
<organism evidence="3 4">
    <name type="scientific">Sphaerisporangium album</name>
    <dbReference type="NCBI Taxonomy" id="509200"/>
    <lineage>
        <taxon>Bacteria</taxon>
        <taxon>Bacillati</taxon>
        <taxon>Actinomycetota</taxon>
        <taxon>Actinomycetes</taxon>
        <taxon>Streptosporangiales</taxon>
        <taxon>Streptosporangiaceae</taxon>
        <taxon>Sphaerisporangium</taxon>
    </lineage>
</organism>
<keyword evidence="1" id="KW-0812">Transmembrane</keyword>
<protein>
    <recommendedName>
        <fullName evidence="2">Type VII secretion system protein EccE domain-containing protein</fullName>
    </recommendedName>
</protein>
<dbReference type="NCBIfam" id="NF042935">
    <property type="entry name" value="SCO6880_fam"/>
    <property type="match status" value="1"/>
</dbReference>
<dbReference type="EMBL" id="QOIL01000038">
    <property type="protein sequence ID" value="RCG18236.1"/>
    <property type="molecule type" value="Genomic_DNA"/>
</dbReference>
<dbReference type="RefSeq" id="WP_114033974.1">
    <property type="nucleotide sequence ID" value="NZ_QOIL01000038.1"/>
</dbReference>
<proteinExistence type="predicted"/>
<dbReference type="InterPro" id="IPR049978">
    <property type="entry name" value="SCO6880-like"/>
</dbReference>